<dbReference type="Gene3D" id="2.40.70.10">
    <property type="entry name" value="Acid Proteases"/>
    <property type="match status" value="2"/>
</dbReference>
<feature type="compositionally biased region" description="Polar residues" evidence="5">
    <location>
        <begin position="662"/>
        <end position="680"/>
    </location>
</feature>
<evidence type="ECO:0000256" key="5">
    <source>
        <dbReference type="SAM" id="MobiDB-lite"/>
    </source>
</evidence>
<dbReference type="OrthoDB" id="4074350at2759"/>
<dbReference type="Proteomes" id="UP000801428">
    <property type="component" value="Unassembled WGS sequence"/>
</dbReference>
<feature type="compositionally biased region" description="Basic and acidic residues" evidence="5">
    <location>
        <begin position="681"/>
        <end position="699"/>
    </location>
</feature>
<evidence type="ECO:0000256" key="1">
    <source>
        <dbReference type="ARBA" id="ARBA00004167"/>
    </source>
</evidence>
<dbReference type="InterPro" id="IPR033121">
    <property type="entry name" value="PEPTIDASE_A1"/>
</dbReference>
<name>A0A9P4T8F9_CURKU</name>
<accession>A0A9P4T8F9</accession>
<dbReference type="PANTHER" id="PTHR15549">
    <property type="entry name" value="PAIRED IMMUNOGLOBULIN-LIKE TYPE 2 RECEPTOR"/>
    <property type="match status" value="1"/>
</dbReference>
<organism evidence="8 9">
    <name type="scientific">Curvularia kusanoi</name>
    <name type="common">Cochliobolus kusanoi</name>
    <dbReference type="NCBI Taxonomy" id="90978"/>
    <lineage>
        <taxon>Eukaryota</taxon>
        <taxon>Fungi</taxon>
        <taxon>Dikarya</taxon>
        <taxon>Ascomycota</taxon>
        <taxon>Pezizomycotina</taxon>
        <taxon>Dothideomycetes</taxon>
        <taxon>Pleosporomycetidae</taxon>
        <taxon>Pleosporales</taxon>
        <taxon>Pleosporineae</taxon>
        <taxon>Pleosporaceae</taxon>
        <taxon>Curvularia</taxon>
    </lineage>
</organism>
<comment type="subcellular location">
    <subcellularLocation>
        <location evidence="1">Membrane</location>
        <topology evidence="1">Single-pass membrane protein</topology>
    </subcellularLocation>
</comment>
<dbReference type="InterPro" id="IPR021109">
    <property type="entry name" value="Peptidase_aspartic_dom_sf"/>
</dbReference>
<evidence type="ECO:0000256" key="3">
    <source>
        <dbReference type="ARBA" id="ARBA00022989"/>
    </source>
</evidence>
<evidence type="ECO:0000256" key="2">
    <source>
        <dbReference type="ARBA" id="ARBA00022692"/>
    </source>
</evidence>
<keyword evidence="9" id="KW-1185">Reference proteome</keyword>
<protein>
    <recommendedName>
        <fullName evidence="7">Peptidase A1 domain-containing protein</fullName>
    </recommendedName>
</protein>
<dbReference type="GO" id="GO:0016020">
    <property type="term" value="C:membrane"/>
    <property type="evidence" value="ECO:0007669"/>
    <property type="project" value="UniProtKB-SubCell"/>
</dbReference>
<evidence type="ECO:0000313" key="8">
    <source>
        <dbReference type="EMBL" id="KAF2997076.1"/>
    </source>
</evidence>
<evidence type="ECO:0000256" key="6">
    <source>
        <dbReference type="SAM" id="Phobius"/>
    </source>
</evidence>
<dbReference type="PROSITE" id="PS51767">
    <property type="entry name" value="PEPTIDASE_A1"/>
    <property type="match status" value="1"/>
</dbReference>
<reference evidence="8" key="1">
    <citation type="submission" date="2019-04" db="EMBL/GenBank/DDBJ databases">
        <title>Sequencing of skin fungus with MAO and IRED activity.</title>
        <authorList>
            <person name="Marsaioli A.J."/>
            <person name="Bonatto J.M.C."/>
            <person name="Reis Junior O."/>
        </authorList>
    </citation>
    <scope>NUCLEOTIDE SEQUENCE</scope>
    <source>
        <strain evidence="8">30M1</strain>
    </source>
</reference>
<feature type="compositionally biased region" description="Polar residues" evidence="5">
    <location>
        <begin position="597"/>
        <end position="610"/>
    </location>
</feature>
<evidence type="ECO:0000259" key="7">
    <source>
        <dbReference type="PROSITE" id="PS51767"/>
    </source>
</evidence>
<dbReference type="EMBL" id="SWKU01000024">
    <property type="protein sequence ID" value="KAF2997076.1"/>
    <property type="molecule type" value="Genomic_DNA"/>
</dbReference>
<dbReference type="SUPFAM" id="SSF50630">
    <property type="entry name" value="Acid proteases"/>
    <property type="match status" value="1"/>
</dbReference>
<sequence length="699" mass="76317">MHLRKRADVPAPVVVSTSGKFEGNDGKWSTFLINLNSDQDGINGQDFRVLPSTYSSLTLVPGATEWCDDACAQRRGVELRGGRQPEGNQQDGSWSPDGQYAIPIPDWFPKEMVVTNGNLTLRGRWGKTQVGLGSSNKDSPVLTDRYAVSYLSEEFFLGFFGLANGVVGSGPGATLETFLQQFRTSNNIATVSYGYSAGAWYRNNQNGALGSLVLGGYDQSRLGTPALTVRMPDAKNSSLIVGVPSMIYAPNTDVAKGEDESFTADCGGFRANIDSTLPYLILPECICNHFEDKFGLDYDKTANLYFVNASSHERNLQQNGTIDFKIVEGPTDSSKYTNIRLSYSAFDQQISSRTGTNERTYFPIKKSQNGLFTLGRTFLQETYLIVDYERSNFTVAPAIYTGSTPQQNLQIIYNTTYNPEASSSSSSSGLGPGAIAGTVVGIVVAFAIAGVIAFCWWRKQKNKQQEVPKPYETQQIDPSIAGQEIKYRRVSELTGSDLPMSPKSPVGDYYSVDHKTVPPISEMSPDSPPVELYSPPAESTNEGDYFTGKFTRRGAQRDRASSGFTTPGTPIAELPGDEGQFHTPGSHFDAVSPISPPQTRGPSDTSLSTNIDERLADHKKDTNRPAAPTEAIAADEDVGPKNESQAEDTTQPEKERRPSHQRGLSDTTIASDSTAVSQPTPEERERWERERSSGRPLSE</sequence>
<keyword evidence="2 6" id="KW-0812">Transmembrane</keyword>
<feature type="domain" description="Peptidase A1" evidence="7">
    <location>
        <begin position="34"/>
        <end position="396"/>
    </location>
</feature>
<proteinExistence type="predicted"/>
<dbReference type="CDD" id="cd12087">
    <property type="entry name" value="TM_EGFR-like"/>
    <property type="match status" value="1"/>
</dbReference>
<feature type="region of interest" description="Disordered" evidence="5">
    <location>
        <begin position="517"/>
        <end position="699"/>
    </location>
</feature>
<feature type="transmembrane region" description="Helical" evidence="6">
    <location>
        <begin position="434"/>
        <end position="457"/>
    </location>
</feature>
<dbReference type="InterPro" id="IPR051694">
    <property type="entry name" value="Immunoregulatory_rcpt-like"/>
</dbReference>
<evidence type="ECO:0000256" key="4">
    <source>
        <dbReference type="ARBA" id="ARBA00023136"/>
    </source>
</evidence>
<gene>
    <name evidence="8" type="ORF">E8E13_002628</name>
</gene>
<dbReference type="GO" id="GO:0071944">
    <property type="term" value="C:cell periphery"/>
    <property type="evidence" value="ECO:0007669"/>
    <property type="project" value="UniProtKB-ARBA"/>
</dbReference>
<keyword evidence="4 6" id="KW-0472">Membrane</keyword>
<dbReference type="AlphaFoldDB" id="A0A9P4T8F9"/>
<comment type="caution">
    <text evidence="8">The sequence shown here is derived from an EMBL/GenBank/DDBJ whole genome shotgun (WGS) entry which is preliminary data.</text>
</comment>
<evidence type="ECO:0000313" key="9">
    <source>
        <dbReference type="Proteomes" id="UP000801428"/>
    </source>
</evidence>
<dbReference type="Pfam" id="PF00026">
    <property type="entry name" value="Asp"/>
    <property type="match status" value="1"/>
</dbReference>
<dbReference type="PANTHER" id="PTHR15549:SF26">
    <property type="entry name" value="AXIAL BUDDING PATTERN PROTEIN 2-RELATED"/>
    <property type="match status" value="1"/>
</dbReference>
<keyword evidence="3 6" id="KW-1133">Transmembrane helix</keyword>
<feature type="compositionally biased region" description="Basic and acidic residues" evidence="5">
    <location>
        <begin position="611"/>
        <end position="623"/>
    </location>
</feature>